<evidence type="ECO:0000256" key="7">
    <source>
        <dbReference type="SAM" id="Phobius"/>
    </source>
</evidence>
<reference evidence="9" key="1">
    <citation type="submission" date="2022-10" db="EMBL/GenBank/DDBJ databases">
        <title>Description of Fervidibacillus gen. nov. in the family Fervidibacillaceae fam. nov. with two species, Fervidibacillus albus sp. nov., and Fervidibacillus halotolerans sp. nov., isolated from tidal flat sediments.</title>
        <authorList>
            <person name="Kwon K.K."/>
            <person name="Yang S.-H."/>
        </authorList>
    </citation>
    <scope>NUCLEOTIDE SEQUENCE</scope>
    <source>
        <strain evidence="9">JCM 19140</strain>
    </source>
</reference>
<feature type="domain" description="Glycosyltransferase 2-like" evidence="8">
    <location>
        <begin position="8"/>
        <end position="178"/>
    </location>
</feature>
<dbReference type="AlphaFoldDB" id="A0AAE3ISX2"/>
<comment type="caution">
    <text evidence="9">The sequence shown here is derived from an EMBL/GenBank/DDBJ whole genome shotgun (WGS) entry which is preliminary data.</text>
</comment>
<evidence type="ECO:0000313" key="9">
    <source>
        <dbReference type="EMBL" id="MCU9612134.1"/>
    </source>
</evidence>
<dbReference type="SUPFAM" id="SSF53448">
    <property type="entry name" value="Nucleotide-diphospho-sugar transferases"/>
    <property type="match status" value="1"/>
</dbReference>
<dbReference type="Proteomes" id="UP001209318">
    <property type="component" value="Unassembled WGS sequence"/>
</dbReference>
<feature type="transmembrane region" description="Helical" evidence="7">
    <location>
        <begin position="239"/>
        <end position="260"/>
    </location>
</feature>
<evidence type="ECO:0000256" key="1">
    <source>
        <dbReference type="ARBA" id="ARBA00004141"/>
    </source>
</evidence>
<dbReference type="CDD" id="cd04187">
    <property type="entry name" value="DPM1_like_bac"/>
    <property type="match status" value="1"/>
</dbReference>
<keyword evidence="6 7" id="KW-0472">Membrane</keyword>
<dbReference type="Pfam" id="PF00535">
    <property type="entry name" value="Glycos_transf_2"/>
    <property type="match status" value="1"/>
</dbReference>
<keyword evidence="10" id="KW-1185">Reference proteome</keyword>
<accession>A0AAE3ISX2</accession>
<evidence type="ECO:0000256" key="6">
    <source>
        <dbReference type="ARBA" id="ARBA00023136"/>
    </source>
</evidence>
<dbReference type="PANTHER" id="PTHR48090:SF1">
    <property type="entry name" value="PROPHAGE BACTOPRENOL GLUCOSYL TRANSFERASE HOMOLOG"/>
    <property type="match status" value="1"/>
</dbReference>
<dbReference type="PANTHER" id="PTHR48090">
    <property type="entry name" value="UNDECAPRENYL-PHOSPHATE 4-DEOXY-4-FORMAMIDO-L-ARABINOSE TRANSFERASE-RELATED"/>
    <property type="match status" value="1"/>
</dbReference>
<proteinExistence type="predicted"/>
<dbReference type="EMBL" id="JAOUSF010000001">
    <property type="protein sequence ID" value="MCU9612134.1"/>
    <property type="molecule type" value="Genomic_DNA"/>
</dbReference>
<name>A0AAE3ISX2_9BACI</name>
<dbReference type="InterPro" id="IPR001173">
    <property type="entry name" value="Glyco_trans_2-like"/>
</dbReference>
<feature type="transmembrane region" description="Helical" evidence="7">
    <location>
        <begin position="272"/>
        <end position="296"/>
    </location>
</feature>
<keyword evidence="5 7" id="KW-1133">Transmembrane helix</keyword>
<comment type="subcellular location">
    <subcellularLocation>
        <location evidence="1">Membrane</location>
        <topology evidence="1">Multi-pass membrane protein</topology>
    </subcellularLocation>
</comment>
<evidence type="ECO:0000256" key="2">
    <source>
        <dbReference type="ARBA" id="ARBA00022676"/>
    </source>
</evidence>
<evidence type="ECO:0000313" key="10">
    <source>
        <dbReference type="Proteomes" id="UP001209318"/>
    </source>
</evidence>
<evidence type="ECO:0000256" key="3">
    <source>
        <dbReference type="ARBA" id="ARBA00022679"/>
    </source>
</evidence>
<keyword evidence="3" id="KW-0808">Transferase</keyword>
<dbReference type="GO" id="GO:0016757">
    <property type="term" value="F:glycosyltransferase activity"/>
    <property type="evidence" value="ECO:0007669"/>
    <property type="project" value="UniProtKB-KW"/>
</dbReference>
<keyword evidence="4 7" id="KW-0812">Transmembrane</keyword>
<dbReference type="InterPro" id="IPR029044">
    <property type="entry name" value="Nucleotide-diphossugar_trans"/>
</dbReference>
<evidence type="ECO:0000259" key="8">
    <source>
        <dbReference type="Pfam" id="PF00535"/>
    </source>
</evidence>
<dbReference type="InterPro" id="IPR050256">
    <property type="entry name" value="Glycosyltransferase_2"/>
</dbReference>
<organism evidence="9 10">
    <name type="scientific">Perspicuibacillus lycopersici</name>
    <dbReference type="NCBI Taxonomy" id="1325689"/>
    <lineage>
        <taxon>Bacteria</taxon>
        <taxon>Bacillati</taxon>
        <taxon>Bacillota</taxon>
        <taxon>Bacilli</taxon>
        <taxon>Bacillales</taxon>
        <taxon>Bacillaceae</taxon>
        <taxon>Perspicuibacillus</taxon>
    </lineage>
</organism>
<dbReference type="RefSeq" id="WP_263071267.1">
    <property type="nucleotide sequence ID" value="NZ_JAOUSF010000001.1"/>
</dbReference>
<dbReference type="GO" id="GO:0005886">
    <property type="term" value="C:plasma membrane"/>
    <property type="evidence" value="ECO:0007669"/>
    <property type="project" value="TreeGrafter"/>
</dbReference>
<protein>
    <submittedName>
        <fullName evidence="9">Glycosyltransferase family 2 protein</fullName>
    </submittedName>
</protein>
<keyword evidence="2" id="KW-0328">Glycosyltransferase</keyword>
<dbReference type="Gene3D" id="3.90.550.10">
    <property type="entry name" value="Spore Coat Polysaccharide Biosynthesis Protein SpsA, Chain A"/>
    <property type="match status" value="1"/>
</dbReference>
<gene>
    <name evidence="9" type="ORF">OEV98_00995</name>
</gene>
<evidence type="ECO:0000256" key="5">
    <source>
        <dbReference type="ARBA" id="ARBA00022989"/>
    </source>
</evidence>
<evidence type="ECO:0000256" key="4">
    <source>
        <dbReference type="ARBA" id="ARBA00022692"/>
    </source>
</evidence>
<sequence>MINQPILTIVVPCYNEEEVFQATYKQLREVMLHLITECHIHPESKILFVDDGSKDSTWQLIETVYKQDDLINGLKLSRNFGHQRALLAGLEKANTYSDCIISIDADLQDDIDVIKEFVLKYLEGYDIVYGVRESRKTDSFFKRTTAIGFYRIMEKLGLPLIYNHADYRLLSKRAVETLLQFKEVNLFLRGIVPLVGFKSTKVFYDRKERLAGESKYPFKKMISFAFDGLTSFSVKPIRFITILGFLSAVVSVIAGIYVFIEKLLSHPVSGWASIMISLWFIGGLLLMSIGLIGEYIGKIYEEVKQRPRYIIDQSLLHEIHTQQDLEQKQKVLN</sequence>